<keyword evidence="2" id="KW-1185">Reference proteome</keyword>
<organism evidence="1 2">
    <name type="scientific">Brettanomyces naardenensis</name>
    <name type="common">Yeast</name>
    <dbReference type="NCBI Taxonomy" id="13370"/>
    <lineage>
        <taxon>Eukaryota</taxon>
        <taxon>Fungi</taxon>
        <taxon>Dikarya</taxon>
        <taxon>Ascomycota</taxon>
        <taxon>Saccharomycotina</taxon>
        <taxon>Pichiomycetes</taxon>
        <taxon>Pichiales</taxon>
        <taxon>Pichiaceae</taxon>
        <taxon>Brettanomyces</taxon>
    </lineage>
</organism>
<accession>A0A448YMR7</accession>
<proteinExistence type="predicted"/>
<dbReference type="InParanoid" id="A0A448YMR7"/>
<reference evidence="1 2" key="1">
    <citation type="submission" date="2018-12" db="EMBL/GenBank/DDBJ databases">
        <authorList>
            <person name="Tiukova I."/>
            <person name="Dainat J."/>
        </authorList>
    </citation>
    <scope>NUCLEOTIDE SEQUENCE [LARGE SCALE GENOMIC DNA]</scope>
</reference>
<evidence type="ECO:0000313" key="2">
    <source>
        <dbReference type="Proteomes" id="UP000290900"/>
    </source>
</evidence>
<dbReference type="Proteomes" id="UP000290900">
    <property type="component" value="Unassembled WGS sequence"/>
</dbReference>
<dbReference type="AlphaFoldDB" id="A0A448YMR7"/>
<evidence type="ECO:0000313" key="1">
    <source>
        <dbReference type="EMBL" id="VEU22200.1"/>
    </source>
</evidence>
<dbReference type="EMBL" id="CAACVR010000020">
    <property type="protein sequence ID" value="VEU22200.1"/>
    <property type="molecule type" value="Genomic_DNA"/>
</dbReference>
<gene>
    <name evidence="1" type="ORF">BRENAR_LOCUS2932</name>
</gene>
<protein>
    <submittedName>
        <fullName evidence="1">DEKNAAC103227</fullName>
    </submittedName>
</protein>
<name>A0A448YMR7_BRENA</name>
<sequence>MPVSVDVENKTTLKDASKRRISGIQVISQSLVNGCEILHAENYREGKNYELFVWRVAERIEPEAKLSKARCLLFGQVNGF</sequence>